<dbReference type="EMBL" id="ASQA01000009">
    <property type="protein sequence ID" value="ETT87551.1"/>
    <property type="molecule type" value="Genomic_DNA"/>
</dbReference>
<keyword evidence="5" id="KW-1185">Reference proteome</keyword>
<keyword evidence="2" id="KW-0732">Signal</keyword>
<evidence type="ECO:0000313" key="4">
    <source>
        <dbReference type="EMBL" id="ETT87551.1"/>
    </source>
</evidence>
<reference evidence="4 5" key="1">
    <citation type="journal article" date="2014" name="BMC Genomics">
        <title>Genomic comparison of sporeforming bacilli isolated from milk.</title>
        <authorList>
            <person name="Moreno Switt A.I."/>
            <person name="Andrus A.D."/>
            <person name="Ranieri M.L."/>
            <person name="Orsi R.H."/>
            <person name="Ivy R."/>
            <person name="den Bakker H.C."/>
            <person name="Martin N.H."/>
            <person name="Wiedmann M."/>
            <person name="Boor K.J."/>
        </authorList>
    </citation>
    <scope>NUCLEOTIDE SEQUENCE [LARGE SCALE GENOMIC DNA]</scope>
    <source>
        <strain evidence="4 5">FSL R5-213</strain>
    </source>
</reference>
<evidence type="ECO:0000256" key="1">
    <source>
        <dbReference type="SAM" id="MobiDB-lite"/>
    </source>
</evidence>
<evidence type="ECO:0000259" key="3">
    <source>
        <dbReference type="Pfam" id="PF13115"/>
    </source>
</evidence>
<dbReference type="InterPro" id="IPR013783">
    <property type="entry name" value="Ig-like_fold"/>
</dbReference>
<feature type="signal peptide" evidence="2">
    <location>
        <begin position="1"/>
        <end position="18"/>
    </location>
</feature>
<evidence type="ECO:0000313" key="5">
    <source>
        <dbReference type="Proteomes" id="UP000019062"/>
    </source>
</evidence>
<organism evidence="4 5">
    <name type="scientific">Viridibacillus arenosi FSL R5-213</name>
    <dbReference type="NCBI Taxonomy" id="1227360"/>
    <lineage>
        <taxon>Bacteria</taxon>
        <taxon>Bacillati</taxon>
        <taxon>Bacillota</taxon>
        <taxon>Bacilli</taxon>
        <taxon>Bacillales</taxon>
        <taxon>Caryophanaceae</taxon>
        <taxon>Viridibacillus</taxon>
    </lineage>
</organism>
<dbReference type="Gene3D" id="2.60.40.10">
    <property type="entry name" value="Immunoglobulins"/>
    <property type="match status" value="2"/>
</dbReference>
<feature type="domain" description="YtkA-like" evidence="3">
    <location>
        <begin position="37"/>
        <end position="118"/>
    </location>
</feature>
<dbReference type="Proteomes" id="UP000019062">
    <property type="component" value="Unassembled WGS sequence"/>
</dbReference>
<sequence length="252" mass="27768">MRKIALTALALISSVALVACNDNEEKNTDKVEKQEVKAPVLKADVTVPKTADVGEKVEFQVKVTEDGKVLTNASEVTFEVENADTHSDKMLETKVNKDNVYVAEMTIKEAGNYEITAHVTNGEGHEMVDADMKVAGKVAKTKDNDHDSEEAHEHAHGDTSATFSQTTAKKGENTNFSVTIEHDGKALTDAKVRFQVVNKDTEEAGWLTLKEKADGTYEVKNTFNDAGTYNVTLHVEKGKELHFHEEKTFTVK</sequence>
<comment type="caution">
    <text evidence="4">The sequence shown here is derived from an EMBL/GenBank/DDBJ whole genome shotgun (WGS) entry which is preliminary data.</text>
</comment>
<proteinExistence type="predicted"/>
<feature type="chain" id="PRO_5038632238" description="YtkA-like domain-containing protein" evidence="2">
    <location>
        <begin position="19"/>
        <end position="252"/>
    </location>
</feature>
<dbReference type="Pfam" id="PF13115">
    <property type="entry name" value="YtkA"/>
    <property type="match status" value="2"/>
</dbReference>
<accession>W4F619</accession>
<feature type="compositionally biased region" description="Basic and acidic residues" evidence="1">
    <location>
        <begin position="140"/>
        <end position="157"/>
    </location>
</feature>
<gene>
    <name evidence="4" type="ORF">C176_05343</name>
</gene>
<protein>
    <recommendedName>
        <fullName evidence="3">YtkA-like domain-containing protein</fullName>
    </recommendedName>
</protein>
<dbReference type="RefSeq" id="WP_038180823.1">
    <property type="nucleotide sequence ID" value="NZ_ASQA01000009.1"/>
</dbReference>
<dbReference type="PROSITE" id="PS51257">
    <property type="entry name" value="PROKAR_LIPOPROTEIN"/>
    <property type="match status" value="1"/>
</dbReference>
<dbReference type="InterPro" id="IPR032693">
    <property type="entry name" value="YtkA-like_dom"/>
</dbReference>
<name>W4F619_9BACL</name>
<dbReference type="AlphaFoldDB" id="W4F619"/>
<dbReference type="eggNOG" id="ENOG502ZCA8">
    <property type="taxonomic scope" value="Bacteria"/>
</dbReference>
<evidence type="ECO:0000256" key="2">
    <source>
        <dbReference type="SAM" id="SignalP"/>
    </source>
</evidence>
<feature type="domain" description="YtkA-like" evidence="3">
    <location>
        <begin position="158"/>
        <end position="234"/>
    </location>
</feature>
<feature type="region of interest" description="Disordered" evidence="1">
    <location>
        <begin position="140"/>
        <end position="167"/>
    </location>
</feature>